<organism evidence="3 4">
    <name type="scientific">Microlunatus kandeliicorticis</name>
    <dbReference type="NCBI Taxonomy" id="1759536"/>
    <lineage>
        <taxon>Bacteria</taxon>
        <taxon>Bacillati</taxon>
        <taxon>Actinomycetota</taxon>
        <taxon>Actinomycetes</taxon>
        <taxon>Propionibacteriales</taxon>
        <taxon>Propionibacteriaceae</taxon>
        <taxon>Microlunatus</taxon>
    </lineage>
</organism>
<reference evidence="3 4" key="1">
    <citation type="submission" date="2020-07" db="EMBL/GenBank/DDBJ databases">
        <title>Sequencing the genomes of 1000 actinobacteria strains.</title>
        <authorList>
            <person name="Klenk H.-P."/>
        </authorList>
    </citation>
    <scope>NUCLEOTIDE SEQUENCE [LARGE SCALE GENOMIC DNA]</scope>
    <source>
        <strain evidence="3 4">DSM 100723</strain>
    </source>
</reference>
<dbReference type="AlphaFoldDB" id="A0A7W3IQL1"/>
<dbReference type="Gene3D" id="1.20.120.160">
    <property type="entry name" value="HPT domain"/>
    <property type="match status" value="1"/>
</dbReference>
<comment type="caution">
    <text evidence="3">The sequence shown here is derived from an EMBL/GenBank/DDBJ whole genome shotgun (WGS) entry which is preliminary data.</text>
</comment>
<proteinExistence type="predicted"/>
<evidence type="ECO:0000313" key="4">
    <source>
        <dbReference type="Proteomes" id="UP000523079"/>
    </source>
</evidence>
<dbReference type="SUPFAM" id="SSF47226">
    <property type="entry name" value="Histidine-containing phosphotransfer domain, HPT domain"/>
    <property type="match status" value="1"/>
</dbReference>
<protein>
    <submittedName>
        <fullName evidence="3">HPt (Histidine-containing phosphotransfer) domain-containing protein</fullName>
    </submittedName>
</protein>
<dbReference type="InterPro" id="IPR008207">
    <property type="entry name" value="Sig_transdc_His_kin_Hpt_dom"/>
</dbReference>
<evidence type="ECO:0000256" key="1">
    <source>
        <dbReference type="PROSITE-ProRule" id="PRU00110"/>
    </source>
</evidence>
<dbReference type="Proteomes" id="UP000523079">
    <property type="component" value="Unassembled WGS sequence"/>
</dbReference>
<evidence type="ECO:0000313" key="3">
    <source>
        <dbReference type="EMBL" id="MBA8793427.1"/>
    </source>
</evidence>
<dbReference type="EMBL" id="JACGWT010000002">
    <property type="protein sequence ID" value="MBA8793427.1"/>
    <property type="molecule type" value="Genomic_DNA"/>
</dbReference>
<keyword evidence="1" id="KW-0597">Phosphoprotein</keyword>
<sequence>MSDPGDQLRDRLRMIAEQAHRSNLERAEQLGAHLRALAAGRLDEEGRAEAWQVAHKLAGSAGTFGYRRASDLARSIEHALQRGTSEVEPLTRTHAELVAALAAPADEPID</sequence>
<dbReference type="PROSITE" id="PS50894">
    <property type="entry name" value="HPT"/>
    <property type="match status" value="1"/>
</dbReference>
<gene>
    <name evidence="3" type="ORF">FHX74_001032</name>
</gene>
<feature type="domain" description="HPt" evidence="2">
    <location>
        <begin position="15"/>
        <end position="110"/>
    </location>
</feature>
<dbReference type="GO" id="GO:0000160">
    <property type="term" value="P:phosphorelay signal transduction system"/>
    <property type="evidence" value="ECO:0007669"/>
    <property type="project" value="InterPro"/>
</dbReference>
<evidence type="ECO:0000259" key="2">
    <source>
        <dbReference type="PROSITE" id="PS50894"/>
    </source>
</evidence>
<accession>A0A7W3IQL1</accession>
<dbReference type="Pfam" id="PF01627">
    <property type="entry name" value="Hpt"/>
    <property type="match status" value="1"/>
</dbReference>
<name>A0A7W3IQL1_9ACTN</name>
<feature type="modified residue" description="Phosphohistidine" evidence="1">
    <location>
        <position position="55"/>
    </location>
</feature>
<dbReference type="InterPro" id="IPR036641">
    <property type="entry name" value="HPT_dom_sf"/>
</dbReference>
<keyword evidence="4" id="KW-1185">Reference proteome</keyword>
<dbReference type="RefSeq" id="WP_182559053.1">
    <property type="nucleotide sequence ID" value="NZ_JACGWT010000002.1"/>
</dbReference>